<evidence type="ECO:0000256" key="12">
    <source>
        <dbReference type="PIRNR" id="PIRNR036893"/>
    </source>
</evidence>
<dbReference type="InterPro" id="IPR000566">
    <property type="entry name" value="Lipocln_cytosolic_FA-bd_dom"/>
</dbReference>
<proteinExistence type="inferred from homology"/>
<evidence type="ECO:0000259" key="14">
    <source>
        <dbReference type="Pfam" id="PF08212"/>
    </source>
</evidence>
<dbReference type="PROSITE" id="PS00213">
    <property type="entry name" value="LIPOCALIN"/>
    <property type="match status" value="1"/>
</dbReference>
<keyword evidence="5 12" id="KW-0446">Lipid-binding</keyword>
<evidence type="ECO:0000313" key="15">
    <source>
        <dbReference type="EMBL" id="SFD32858.1"/>
    </source>
</evidence>
<evidence type="ECO:0000256" key="6">
    <source>
        <dbReference type="ARBA" id="ARBA00023136"/>
    </source>
</evidence>
<dbReference type="Pfam" id="PF08212">
    <property type="entry name" value="Lipocalin_2"/>
    <property type="match status" value="1"/>
</dbReference>
<accession>A0A1I1RKK6</accession>
<evidence type="ECO:0000256" key="3">
    <source>
        <dbReference type="ARBA" id="ARBA00011738"/>
    </source>
</evidence>
<comment type="similarity">
    <text evidence="2 12">Belongs to the calycin superfamily. Lipocalin family.</text>
</comment>
<keyword evidence="9 12" id="KW-0449">Lipoprotein</keyword>
<feature type="domain" description="Lipocalin/cytosolic fatty-acid binding" evidence="14">
    <location>
        <begin position="35"/>
        <end position="180"/>
    </location>
</feature>
<dbReference type="PANTHER" id="PTHR10612">
    <property type="entry name" value="APOLIPOPROTEIN D"/>
    <property type="match status" value="1"/>
</dbReference>
<dbReference type="CDD" id="cd19438">
    <property type="entry name" value="lipocalin_Blc-like"/>
    <property type="match status" value="1"/>
</dbReference>
<keyword evidence="6 12" id="KW-0472">Membrane</keyword>
<evidence type="ECO:0000256" key="1">
    <source>
        <dbReference type="ARBA" id="ARBA00004459"/>
    </source>
</evidence>
<evidence type="ECO:0000256" key="7">
    <source>
        <dbReference type="ARBA" id="ARBA00023139"/>
    </source>
</evidence>
<keyword evidence="4 12" id="KW-0732">Signal</keyword>
<dbReference type="GO" id="GO:0009279">
    <property type="term" value="C:cell outer membrane"/>
    <property type="evidence" value="ECO:0007669"/>
    <property type="project" value="UniProtKB-SubCell"/>
</dbReference>
<comment type="subcellular location">
    <subcellularLocation>
        <location evidence="1">Cell outer membrane</location>
        <topology evidence="1">Lipid-anchor</topology>
    </subcellularLocation>
</comment>
<evidence type="ECO:0000256" key="8">
    <source>
        <dbReference type="ARBA" id="ARBA00023237"/>
    </source>
</evidence>
<evidence type="ECO:0000256" key="9">
    <source>
        <dbReference type="ARBA" id="ARBA00023288"/>
    </source>
</evidence>
<sequence length="187" mass="21047">MSKRILGAIALGALLLTGCANSGTGTAPPKTVDSVDLERYQGTWYEIARLPMFFQRNCVESEAHYRLQNDGSVAVTNRCREADGQWNQVEGRAVPQVEGKTDKLWVTFDNWFSRLLPGVTKGEYWVLDLDDDYQTALVGHPNHKYLWLLSRTPTISNEVRDELLSVARAQGYDTSELIWRDGAKPAQ</sequence>
<evidence type="ECO:0000256" key="11">
    <source>
        <dbReference type="ARBA" id="ARBA00071217"/>
    </source>
</evidence>
<organism evidence="15 16">
    <name type="scientific">Pseudomonas straminea</name>
    <dbReference type="NCBI Taxonomy" id="47882"/>
    <lineage>
        <taxon>Bacteria</taxon>
        <taxon>Pseudomonadati</taxon>
        <taxon>Pseudomonadota</taxon>
        <taxon>Gammaproteobacteria</taxon>
        <taxon>Pseudomonadales</taxon>
        <taxon>Pseudomonadaceae</taxon>
        <taxon>Phytopseudomonas</taxon>
    </lineage>
</organism>
<evidence type="ECO:0000256" key="10">
    <source>
        <dbReference type="ARBA" id="ARBA00057024"/>
    </source>
</evidence>
<dbReference type="Gene3D" id="2.40.128.20">
    <property type="match status" value="1"/>
</dbReference>
<dbReference type="Proteomes" id="UP000243950">
    <property type="component" value="Unassembled WGS sequence"/>
</dbReference>
<comment type="subunit">
    <text evidence="3 12">Homodimer.</text>
</comment>
<dbReference type="RefSeq" id="WP_093500029.1">
    <property type="nucleotide sequence ID" value="NZ_BSSG01000001.1"/>
</dbReference>
<keyword evidence="7 13" id="KW-0564">Palmitate</keyword>
<dbReference type="SUPFAM" id="SSF50814">
    <property type="entry name" value="Lipocalins"/>
    <property type="match status" value="1"/>
</dbReference>
<evidence type="ECO:0000256" key="5">
    <source>
        <dbReference type="ARBA" id="ARBA00023121"/>
    </source>
</evidence>
<dbReference type="InterPro" id="IPR022271">
    <property type="entry name" value="Lipocalin_ApoD"/>
</dbReference>
<dbReference type="PIRSF" id="PIRSF036893">
    <property type="entry name" value="Lipocalin_ApoD"/>
    <property type="match status" value="1"/>
</dbReference>
<feature type="chain" id="PRO_5017107561" description="Outer membrane lipoprotein Blc" evidence="12">
    <location>
        <begin position="23"/>
        <end position="187"/>
    </location>
</feature>
<name>A0A1I1RKK6_PSEOC</name>
<comment type="function">
    <text evidence="10 12">Involved in the storage or transport of lipids necessary for membrane maintenance under stressful conditions. Displays a binding preference for lysophospholipids.</text>
</comment>
<dbReference type="EMBL" id="FOMO01000001">
    <property type="protein sequence ID" value="SFD32858.1"/>
    <property type="molecule type" value="Genomic_DNA"/>
</dbReference>
<dbReference type="AlphaFoldDB" id="A0A1I1RKK6"/>
<evidence type="ECO:0000313" key="16">
    <source>
        <dbReference type="Proteomes" id="UP000243950"/>
    </source>
</evidence>
<evidence type="ECO:0000256" key="4">
    <source>
        <dbReference type="ARBA" id="ARBA00022729"/>
    </source>
</evidence>
<dbReference type="PANTHER" id="PTHR10612:SF34">
    <property type="entry name" value="APOLIPOPROTEIN D"/>
    <property type="match status" value="1"/>
</dbReference>
<dbReference type="InterPro" id="IPR022272">
    <property type="entry name" value="Lipocalin_CS"/>
</dbReference>
<dbReference type="PROSITE" id="PS51257">
    <property type="entry name" value="PROKAR_LIPOPROTEIN"/>
    <property type="match status" value="1"/>
</dbReference>
<protein>
    <recommendedName>
        <fullName evidence="11 12">Outer membrane lipoprotein Blc</fullName>
    </recommendedName>
</protein>
<keyword evidence="8 12" id="KW-0998">Cell outer membrane</keyword>
<dbReference type="InterPro" id="IPR002446">
    <property type="entry name" value="Lipocalin_bac"/>
</dbReference>
<reference evidence="16" key="1">
    <citation type="submission" date="2016-10" db="EMBL/GenBank/DDBJ databases">
        <authorList>
            <person name="Varghese N."/>
            <person name="Submissions S."/>
        </authorList>
    </citation>
    <scope>NUCLEOTIDE SEQUENCE [LARGE SCALE GENOMIC DNA]</scope>
    <source>
        <strain evidence="16">JCM 2783</strain>
    </source>
</reference>
<keyword evidence="16" id="KW-1185">Reference proteome</keyword>
<gene>
    <name evidence="15" type="ORF">SAMN05216372_101145</name>
</gene>
<dbReference type="InterPro" id="IPR047202">
    <property type="entry name" value="Lipocalin_Blc-like_dom"/>
</dbReference>
<feature type="signal peptide" evidence="12">
    <location>
        <begin position="1"/>
        <end position="22"/>
    </location>
</feature>
<feature type="lipid moiety-binding region" description="S-diacylglycerol cysteine" evidence="13">
    <location>
        <position position="19"/>
    </location>
</feature>
<dbReference type="GO" id="GO:0008289">
    <property type="term" value="F:lipid binding"/>
    <property type="evidence" value="ECO:0007669"/>
    <property type="project" value="UniProtKB-UniRule"/>
</dbReference>
<dbReference type="GO" id="GO:0006950">
    <property type="term" value="P:response to stress"/>
    <property type="evidence" value="ECO:0007669"/>
    <property type="project" value="UniProtKB-ARBA"/>
</dbReference>
<dbReference type="InterPro" id="IPR012674">
    <property type="entry name" value="Calycin"/>
</dbReference>
<evidence type="ECO:0000256" key="13">
    <source>
        <dbReference type="PIRSR" id="PIRSR036893-52"/>
    </source>
</evidence>
<dbReference type="PRINTS" id="PR01171">
    <property type="entry name" value="BCTLIPOCALIN"/>
</dbReference>
<dbReference type="FunFam" id="2.40.128.20:FF:000002">
    <property type="entry name" value="Outer membrane lipoprotein Blc"/>
    <property type="match status" value="1"/>
</dbReference>
<evidence type="ECO:0000256" key="2">
    <source>
        <dbReference type="ARBA" id="ARBA00006889"/>
    </source>
</evidence>